<dbReference type="KEGG" id="vg:65112786"/>
<dbReference type="InterPro" id="IPR024342">
    <property type="entry name" value="Phage_T4_Gp28"/>
</dbReference>
<accession>A0A2S1GLY5</accession>
<sequence length="175" mass="19766">MNLNLILPLKKIVINDKQISIPKLGLKHHELLKNPCGADENMIKLVNSICPGLNAAESEIVLLHVLEFNGKIKSEVIVNGKVFKVSDVYISQRLEHQYHGNTFYFRSPEPFETFVTPDDVLEKCFIRVNDSDVVPEFMDMPAFVTKWADAITTKISIKGPKGQLDGLSEILELFK</sequence>
<name>A0A2S1GLY5_9CAUD</name>
<protein>
    <submittedName>
        <fullName evidence="1">Baseplate hub distal subunit</fullName>
    </submittedName>
</protein>
<dbReference type="RefSeq" id="YP_010095152.1">
    <property type="nucleotide sequence ID" value="NC_055743.1"/>
</dbReference>
<evidence type="ECO:0000313" key="1">
    <source>
        <dbReference type="EMBL" id="AWD90353.1"/>
    </source>
</evidence>
<dbReference type="Pfam" id="PF11110">
    <property type="entry name" value="Phage_hub_GP28"/>
    <property type="match status" value="1"/>
</dbReference>
<reference evidence="1" key="1">
    <citation type="submission" date="2018-03" db="EMBL/GenBank/DDBJ databases">
        <title>Phage therapy in agriculture - a green tech approach to combat plant pathogenic bacteria.</title>
        <authorList>
            <person name="Carstens A.B."/>
            <person name="Djurhuus A.M."/>
            <person name="Hansen L.H."/>
        </authorList>
    </citation>
    <scope>NUCLEOTIDE SEQUENCE [LARGE SCALE GENOMIC DNA]</scope>
</reference>
<evidence type="ECO:0000313" key="2">
    <source>
        <dbReference type="Proteomes" id="UP000246316"/>
    </source>
</evidence>
<dbReference type="Proteomes" id="UP000246316">
    <property type="component" value="Segment"/>
</dbReference>
<keyword evidence="2" id="KW-1185">Reference proteome</keyword>
<organism evidence="1 2">
    <name type="scientific">Erwinia phage Cronus</name>
    <dbReference type="NCBI Taxonomy" id="2163633"/>
    <lineage>
        <taxon>Viruses</taxon>
        <taxon>Duplodnaviria</taxon>
        <taxon>Heunggongvirae</taxon>
        <taxon>Uroviricota</taxon>
        <taxon>Caudoviricetes</taxon>
        <taxon>Pantevenvirales</taxon>
        <taxon>Straboviridae</taxon>
        <taxon>Tevenvirinae</taxon>
        <taxon>Risoevirus</taxon>
        <taxon>Risoevirus cronus</taxon>
        <taxon>Roskildevirus cronus</taxon>
    </lineage>
</organism>
<proteinExistence type="predicted"/>
<dbReference type="GeneID" id="65112786"/>
<dbReference type="EMBL" id="MH059636">
    <property type="protein sequence ID" value="AWD90353.1"/>
    <property type="molecule type" value="Genomic_DNA"/>
</dbReference>